<organism evidence="1 2">
    <name type="scientific">Naegleria fowleri</name>
    <name type="common">Brain eating amoeba</name>
    <dbReference type="NCBI Taxonomy" id="5763"/>
    <lineage>
        <taxon>Eukaryota</taxon>
        <taxon>Discoba</taxon>
        <taxon>Heterolobosea</taxon>
        <taxon>Tetramitia</taxon>
        <taxon>Eutetramitia</taxon>
        <taxon>Vahlkampfiidae</taxon>
        <taxon>Naegleria</taxon>
    </lineage>
</organism>
<accession>A0A6A5BJF5</accession>
<gene>
    <name evidence="1" type="ORF">FDP41_005765</name>
</gene>
<keyword evidence="2" id="KW-1185">Reference proteome</keyword>
<dbReference type="VEuPathDB" id="AmoebaDB:NF0101880"/>
<dbReference type="VEuPathDB" id="AmoebaDB:FDP41_005765"/>
<evidence type="ECO:0000313" key="2">
    <source>
        <dbReference type="Proteomes" id="UP000444721"/>
    </source>
</evidence>
<dbReference type="AlphaFoldDB" id="A0A6A5BJF5"/>
<dbReference type="EMBL" id="VFQX01000048">
    <property type="protein sequence ID" value="KAF0975012.1"/>
    <property type="molecule type" value="Genomic_DNA"/>
</dbReference>
<reference evidence="1 2" key="1">
    <citation type="journal article" date="2019" name="Sci. Rep.">
        <title>Nanopore sequencing improves the draft genome of the human pathogenic amoeba Naegleria fowleri.</title>
        <authorList>
            <person name="Liechti N."/>
            <person name="Schurch N."/>
            <person name="Bruggmann R."/>
            <person name="Wittwer M."/>
        </authorList>
    </citation>
    <scope>NUCLEOTIDE SEQUENCE [LARGE SCALE GENOMIC DNA]</scope>
    <source>
        <strain evidence="1 2">ATCC 30894</strain>
    </source>
</reference>
<dbReference type="RefSeq" id="XP_044559725.1">
    <property type="nucleotide sequence ID" value="XM_044709325.1"/>
</dbReference>
<name>A0A6A5BJF5_NAEFO</name>
<protein>
    <submittedName>
        <fullName evidence="1">Uncharacterized protein</fullName>
    </submittedName>
</protein>
<dbReference type="VEuPathDB" id="AmoebaDB:NfTy_045330"/>
<sequence length="534" mass="62835">MIYSRTRVVTCQNRENGFGLRCGLTNQLYEMIQCVFLNLHFQNLVNSQKDDQVEGFGSKVVAMLEPNLCVSGSFTLCSCGHYLPFSKLFNFDKFSKLVGSKQVWQRITTQVNYSRIEDVFWTNQDKMENQFPRLDFPWHRLNRDFFLQLLQKRVELDGNSVNMITALEFGEMDCIRNELINDNSTRRELLTILIAENNSEKESMLQHLVTIVSKKCRYRVEEMERDDKLMSDINTKIEEAVNMDYYTFHSFEEASSSKFTFYNSIVKTQKDNDLSKVINLGRVYAWYNPILPPEFQLYSEMYLQLEPNKKMSATIDYFLEYLRKEAIKKKFHVDTTSNRTIVIHVQMPSEQETKMYFTCQRLPLMNNTFDWVNFLKNDVKVQKGDSIMVIGYGFQHFISTDEEKFPSQKVFDQLGAFLFTQTDIIGPTHIGNIYYNSLYAFFMSLKVDLFVSGVCGSQFGNHALFLRRMQHKRACIASHVDQSTFFRETPIAKYGYDEQLVQRQLNRTMEEVYHYPNFVYGVLFKASRCKYDHV</sequence>
<dbReference type="OrthoDB" id="10349935at2759"/>
<dbReference type="GeneID" id="68112983"/>
<comment type="caution">
    <text evidence="1">The sequence shown here is derived from an EMBL/GenBank/DDBJ whole genome shotgun (WGS) entry which is preliminary data.</text>
</comment>
<dbReference type="Proteomes" id="UP000444721">
    <property type="component" value="Unassembled WGS sequence"/>
</dbReference>
<evidence type="ECO:0000313" key="1">
    <source>
        <dbReference type="EMBL" id="KAF0975012.1"/>
    </source>
</evidence>
<proteinExistence type="predicted"/>